<feature type="compositionally biased region" description="Polar residues" evidence="15">
    <location>
        <begin position="237"/>
        <end position="254"/>
    </location>
</feature>
<sequence>MATPTRRSSRQTTPQKSTQQNNNAPKSSSKKKTSKADELFDDVAKESPSRRTRSATTRSASATPVKEKKTTTTTPNKKKKKIGGVSPSQKKKSPAAAAKTTPTKKKRGGRSPSVTPSKKKKTTEKEEETEVMETEGEALAEEEEDGDDDDAAAAAAPVVETEEEETLAPTQGGGIDESMFSPPPQRPPQEQQQQQQQQQQQNPPNTQQRQPPPSTVQRTPRFPSSTQQQQQPGTQGRDSINASLFSPTPRQTPRNMGFASPSPFVNANPPASQGRHDTGLHGAQPRFTPASGARPGASMDPANNNNNAFASLNPRPFMGLTEEEIQDAKARAVRDPDQNAAEDLQREQDRQTFIWGTAISVDDVQNRFRRFLENFILTKKDKQVKEGEGDDEDDEGGERNNAGDGEKDDGTNGSAEKRNEGAMDTDNNNNNNNEKDTDANAGEDLDDSQRLLLPTQTQSQDEEDDDDLLADSFYIKVMRLCHEKDIINLDIDCAHLESYDPWLYERLVAYPQELIPLFDTVANKIYEDQVLPDDEKENFRKQILPSLEVRPFNLLEKHAMRDLNPSDIDKMVAVKGMVTRCSAVIPELKGAYFKCLTCGASPEIVVVNRGRVNEPPLKCLECRNQGTMTLIHNRCYFANKQQVKMQETPDVIPEGATPNTVSMCVFDSLVDEAKPGDRVEVTGVYRAVPIRVAPNQRAIRSIYKTYLDIIHIRKDTKGKLRNTAKKDDNEDMKDAEYMKTGSGDMEDDLNMGAQQQQEENDATNTETMASNISPRGDTELEFSPERIREIEELSRHSDIYERLAKSVAPSIWELEDIKKGILCQLFGATNKTFKGASANKVRGDINILLVGDPGVAKSQLLTYVHRVAPRGMYTSGSGSSAVGLTAYVSRDPETKDMVLESGALVLSDRGVCCIDEFDKMGDGARSMLHEVMEQQTVSIAKAGIIAVLNARTSVLASANPVGSRYNPNMSIVDNLHLPPTLLSRFDLLYLVLDQPNPETDRRLARHLVSLHYKDPPKRAKATVSAELLTDYISYAKQVCHPVLGEEAGEELVDGYVKMRQLGSAGGRKVVTATPRQLESLVRISEALARIRLSKTVDKQDSTEALRLMRVAMQSAAIDPRTGLIDMDKILTGHSAADRKQRSDIAEGVDDILQGMQGRKARLSEIVLKLKERNASIEISVQEVRDSALLLAEQDRAIVKGDLVQLI</sequence>
<evidence type="ECO:0000256" key="4">
    <source>
        <dbReference type="ARBA" id="ARBA00022705"/>
    </source>
</evidence>
<protein>
    <recommendedName>
        <fullName evidence="3">DNA helicase</fullName>
        <ecNumber evidence="3">3.6.4.12</ecNumber>
    </recommendedName>
    <alternativeName>
        <fullName evidence="13">Minichromosome maintenance protein 4</fullName>
    </alternativeName>
</protein>
<dbReference type="Pfam" id="PF17207">
    <property type="entry name" value="MCM_OB"/>
    <property type="match status" value="1"/>
</dbReference>
<keyword evidence="6" id="KW-0378">Hydrolase</keyword>
<feature type="compositionally biased region" description="Low complexity" evidence="15">
    <location>
        <begin position="188"/>
        <end position="209"/>
    </location>
</feature>
<comment type="catalytic activity">
    <reaction evidence="11">
        <text>ATP + H2O = ADP + phosphate + H(+)</text>
        <dbReference type="Rhea" id="RHEA:13065"/>
        <dbReference type="ChEBI" id="CHEBI:15377"/>
        <dbReference type="ChEBI" id="CHEBI:15378"/>
        <dbReference type="ChEBI" id="CHEBI:30616"/>
        <dbReference type="ChEBI" id="CHEBI:43474"/>
        <dbReference type="ChEBI" id="CHEBI:456216"/>
        <dbReference type="EC" id="3.6.4.12"/>
    </reaction>
</comment>
<dbReference type="GeneID" id="19012550"/>
<feature type="compositionally biased region" description="Polar residues" evidence="15">
    <location>
        <begin position="752"/>
        <end position="773"/>
    </location>
</feature>
<feature type="region of interest" description="Disordered" evidence="15">
    <location>
        <begin position="719"/>
        <end position="778"/>
    </location>
</feature>
<organism evidence="17 18">
    <name type="scientific">Bathycoccus prasinos</name>
    <dbReference type="NCBI Taxonomy" id="41875"/>
    <lineage>
        <taxon>Eukaryota</taxon>
        <taxon>Viridiplantae</taxon>
        <taxon>Chlorophyta</taxon>
        <taxon>Mamiellophyceae</taxon>
        <taxon>Mamiellales</taxon>
        <taxon>Bathycoccaceae</taxon>
        <taxon>Bathycoccus</taxon>
    </lineage>
</organism>
<dbReference type="GO" id="GO:0000727">
    <property type="term" value="P:double-strand break repair via break-induced replication"/>
    <property type="evidence" value="ECO:0007669"/>
    <property type="project" value="TreeGrafter"/>
</dbReference>
<dbReference type="EMBL" id="FO082267">
    <property type="protein sequence ID" value="CCO18937.1"/>
    <property type="molecule type" value="Genomic_DNA"/>
</dbReference>
<evidence type="ECO:0000256" key="8">
    <source>
        <dbReference type="ARBA" id="ARBA00022840"/>
    </source>
</evidence>
<comment type="similarity">
    <text evidence="2 14">Belongs to the MCM family.</text>
</comment>
<dbReference type="PROSITE" id="PS00847">
    <property type="entry name" value="MCM_1"/>
    <property type="match status" value="1"/>
</dbReference>
<comment type="subcellular location">
    <subcellularLocation>
        <location evidence="1">Nucleus</location>
    </subcellularLocation>
</comment>
<proteinExistence type="inferred from homology"/>
<feature type="region of interest" description="Disordered" evidence="15">
    <location>
        <begin position="1"/>
        <end position="350"/>
    </location>
</feature>
<feature type="compositionally biased region" description="Low complexity" evidence="15">
    <location>
        <begin position="54"/>
        <end position="64"/>
    </location>
</feature>
<evidence type="ECO:0000256" key="6">
    <source>
        <dbReference type="ARBA" id="ARBA00022801"/>
    </source>
</evidence>
<evidence type="ECO:0000313" key="17">
    <source>
        <dbReference type="EMBL" id="CCO18937.1"/>
    </source>
</evidence>
<dbReference type="InterPro" id="IPR008047">
    <property type="entry name" value="MCM_4"/>
</dbReference>
<dbReference type="STRING" id="41875.K8EL58"/>
<dbReference type="Proteomes" id="UP000198341">
    <property type="component" value="Chromosome 12"/>
</dbReference>
<evidence type="ECO:0000256" key="7">
    <source>
        <dbReference type="ARBA" id="ARBA00022806"/>
    </source>
</evidence>
<feature type="compositionally biased region" description="Basic and acidic residues" evidence="15">
    <location>
        <begin position="326"/>
        <end position="350"/>
    </location>
</feature>
<dbReference type="FunFam" id="2.20.28.10:FF:000003">
    <property type="entry name" value="DNA helicase"/>
    <property type="match status" value="1"/>
</dbReference>
<dbReference type="Pfam" id="PF17855">
    <property type="entry name" value="MCM_lid"/>
    <property type="match status" value="1"/>
</dbReference>
<dbReference type="GO" id="GO:1902975">
    <property type="term" value="P:mitotic DNA replication initiation"/>
    <property type="evidence" value="ECO:0007669"/>
    <property type="project" value="TreeGrafter"/>
</dbReference>
<keyword evidence="8 14" id="KW-0067">ATP-binding</keyword>
<dbReference type="Gene3D" id="2.20.28.10">
    <property type="match status" value="1"/>
</dbReference>
<keyword evidence="17" id="KW-0131">Cell cycle</keyword>
<evidence type="ECO:0000256" key="9">
    <source>
        <dbReference type="ARBA" id="ARBA00023125"/>
    </source>
</evidence>
<dbReference type="PRINTS" id="PR01660">
    <property type="entry name" value="MCMPROTEIN4"/>
</dbReference>
<dbReference type="GO" id="GO:0003697">
    <property type="term" value="F:single-stranded DNA binding"/>
    <property type="evidence" value="ECO:0007669"/>
    <property type="project" value="TreeGrafter"/>
</dbReference>
<dbReference type="Gene3D" id="3.40.50.300">
    <property type="entry name" value="P-loop containing nucleotide triphosphate hydrolases"/>
    <property type="match status" value="1"/>
</dbReference>
<dbReference type="InterPro" id="IPR018525">
    <property type="entry name" value="MCM_CS"/>
</dbReference>
<dbReference type="GO" id="GO:0000347">
    <property type="term" value="C:THO complex"/>
    <property type="evidence" value="ECO:0007669"/>
    <property type="project" value="UniProtKB-ARBA"/>
</dbReference>
<dbReference type="GO" id="GO:0016887">
    <property type="term" value="F:ATP hydrolysis activity"/>
    <property type="evidence" value="ECO:0007669"/>
    <property type="project" value="RHEA"/>
</dbReference>
<feature type="compositionally biased region" description="Basic and acidic residues" evidence="15">
    <location>
        <begin position="34"/>
        <end position="49"/>
    </location>
</feature>
<keyword evidence="4" id="KW-0235">DNA replication</keyword>
<evidence type="ECO:0000256" key="1">
    <source>
        <dbReference type="ARBA" id="ARBA00004123"/>
    </source>
</evidence>
<dbReference type="CDD" id="cd17755">
    <property type="entry name" value="MCM4"/>
    <property type="match status" value="1"/>
</dbReference>
<keyword evidence="10" id="KW-0539">Nucleus</keyword>
<gene>
    <name evidence="17" type="ordered locus">Bathy12g03400</name>
</gene>
<evidence type="ECO:0000259" key="16">
    <source>
        <dbReference type="PROSITE" id="PS50051"/>
    </source>
</evidence>
<comment type="function">
    <text evidence="12">Probable component of the MCM2-7 complex (MCM complex) that may function as a DNA helicase and which is essential to undergo a single round of replication initiation and elongation per cell cycle in eukaryotic cells.</text>
</comment>
<dbReference type="Pfam" id="PF00493">
    <property type="entry name" value="MCM"/>
    <property type="match status" value="1"/>
</dbReference>
<dbReference type="GO" id="GO:0017116">
    <property type="term" value="F:single-stranded DNA helicase activity"/>
    <property type="evidence" value="ECO:0007669"/>
    <property type="project" value="TreeGrafter"/>
</dbReference>
<dbReference type="PANTHER" id="PTHR11630">
    <property type="entry name" value="DNA REPLICATION LICENSING FACTOR MCM FAMILY MEMBER"/>
    <property type="match status" value="1"/>
</dbReference>
<evidence type="ECO:0000256" key="11">
    <source>
        <dbReference type="ARBA" id="ARBA00047995"/>
    </source>
</evidence>
<dbReference type="Pfam" id="PF14551">
    <property type="entry name" value="MCM_N"/>
    <property type="match status" value="1"/>
</dbReference>
<dbReference type="KEGG" id="bpg:Bathy12g03400"/>
<dbReference type="InterPro" id="IPR033762">
    <property type="entry name" value="MCM_OB"/>
</dbReference>
<dbReference type="InterPro" id="IPR041562">
    <property type="entry name" value="MCM_lid"/>
</dbReference>
<dbReference type="EC" id="3.6.4.12" evidence="3"/>
<evidence type="ECO:0000256" key="2">
    <source>
        <dbReference type="ARBA" id="ARBA00008010"/>
    </source>
</evidence>
<evidence type="ECO:0000256" key="10">
    <source>
        <dbReference type="ARBA" id="ARBA00023242"/>
    </source>
</evidence>
<reference evidence="17 18" key="1">
    <citation type="submission" date="2011-10" db="EMBL/GenBank/DDBJ databases">
        <authorList>
            <person name="Genoscope - CEA"/>
        </authorList>
    </citation>
    <scope>NUCLEOTIDE SEQUENCE [LARGE SCALE GENOMIC DNA]</scope>
    <source>
        <strain evidence="17 18">RCC 1105</strain>
    </source>
</reference>
<dbReference type="PANTHER" id="PTHR11630:SF66">
    <property type="entry name" value="DNA REPLICATION LICENSING FACTOR MCM4"/>
    <property type="match status" value="1"/>
</dbReference>
<dbReference type="Gene3D" id="2.40.50.140">
    <property type="entry name" value="Nucleic acid-binding proteins"/>
    <property type="match status" value="1"/>
</dbReference>
<dbReference type="FunFam" id="3.40.50.300:FF:000217">
    <property type="entry name" value="DNA helicase"/>
    <property type="match status" value="1"/>
</dbReference>
<evidence type="ECO:0000256" key="15">
    <source>
        <dbReference type="SAM" id="MobiDB-lite"/>
    </source>
</evidence>
<keyword evidence="5 14" id="KW-0547">Nucleotide-binding</keyword>
<evidence type="ECO:0000256" key="13">
    <source>
        <dbReference type="ARBA" id="ARBA00078188"/>
    </source>
</evidence>
<name>K8EL58_9CHLO</name>
<feature type="compositionally biased region" description="Basic and acidic residues" evidence="15">
    <location>
        <begin position="719"/>
        <end position="737"/>
    </location>
</feature>
<feature type="compositionally biased region" description="Basic and acidic residues" evidence="15">
    <location>
        <begin position="404"/>
        <end position="421"/>
    </location>
</feature>
<dbReference type="SMART" id="SM00350">
    <property type="entry name" value="MCM"/>
    <property type="match status" value="1"/>
</dbReference>
<evidence type="ECO:0000256" key="12">
    <source>
        <dbReference type="ARBA" id="ARBA00053280"/>
    </source>
</evidence>
<dbReference type="SUPFAM" id="SSF52540">
    <property type="entry name" value="P-loop containing nucleoside triphosphate hydrolases"/>
    <property type="match status" value="1"/>
</dbReference>
<dbReference type="Gene3D" id="3.30.1640.10">
    <property type="entry name" value="mini-chromosome maintenance (MCM) complex, chain A, domain 1"/>
    <property type="match status" value="1"/>
</dbReference>
<evidence type="ECO:0000256" key="5">
    <source>
        <dbReference type="ARBA" id="ARBA00022741"/>
    </source>
</evidence>
<evidence type="ECO:0000256" key="3">
    <source>
        <dbReference type="ARBA" id="ARBA00012551"/>
    </source>
</evidence>
<dbReference type="GO" id="GO:0006271">
    <property type="term" value="P:DNA strand elongation involved in DNA replication"/>
    <property type="evidence" value="ECO:0007669"/>
    <property type="project" value="TreeGrafter"/>
</dbReference>
<dbReference type="OrthoDB" id="10251574at2759"/>
<accession>K8EL58</accession>
<evidence type="ECO:0000313" key="18">
    <source>
        <dbReference type="Proteomes" id="UP000198341"/>
    </source>
</evidence>
<dbReference type="AlphaFoldDB" id="K8EL58"/>
<dbReference type="GO" id="GO:0005524">
    <property type="term" value="F:ATP binding"/>
    <property type="evidence" value="ECO:0007669"/>
    <property type="project" value="UniProtKB-KW"/>
</dbReference>
<dbReference type="GO" id="GO:0051301">
    <property type="term" value="P:cell division"/>
    <property type="evidence" value="ECO:0007669"/>
    <property type="project" value="UniProtKB-KW"/>
</dbReference>
<dbReference type="GO" id="GO:0042555">
    <property type="term" value="C:MCM complex"/>
    <property type="evidence" value="ECO:0007669"/>
    <property type="project" value="InterPro"/>
</dbReference>
<dbReference type="PRINTS" id="PR01657">
    <property type="entry name" value="MCMFAMILY"/>
</dbReference>
<dbReference type="PROSITE" id="PS50051">
    <property type="entry name" value="MCM_2"/>
    <property type="match status" value="1"/>
</dbReference>
<keyword evidence="17" id="KW-0132">Cell division</keyword>
<dbReference type="InterPro" id="IPR027925">
    <property type="entry name" value="MCM_N"/>
</dbReference>
<keyword evidence="9 14" id="KW-0238">DNA-binding</keyword>
<dbReference type="InterPro" id="IPR031327">
    <property type="entry name" value="MCM"/>
</dbReference>
<dbReference type="InterPro" id="IPR027417">
    <property type="entry name" value="P-loop_NTPase"/>
</dbReference>
<feature type="compositionally biased region" description="Acidic residues" evidence="15">
    <location>
        <begin position="125"/>
        <end position="151"/>
    </location>
</feature>
<feature type="compositionally biased region" description="Low complexity" evidence="15">
    <location>
        <begin position="223"/>
        <end position="236"/>
    </location>
</feature>
<keyword evidence="18" id="KW-1185">Reference proteome</keyword>
<dbReference type="InterPro" id="IPR012340">
    <property type="entry name" value="NA-bd_OB-fold"/>
</dbReference>
<feature type="domain" description="MCM C-terminal AAA(+) ATPase" evidence="16">
    <location>
        <begin position="799"/>
        <end position="1007"/>
    </location>
</feature>
<dbReference type="SUPFAM" id="SSF50249">
    <property type="entry name" value="Nucleic acid-binding proteins"/>
    <property type="match status" value="1"/>
</dbReference>
<dbReference type="eggNOG" id="KOG0478">
    <property type="taxonomic scope" value="Eukaryota"/>
</dbReference>
<feature type="region of interest" description="Disordered" evidence="15">
    <location>
        <begin position="382"/>
        <end position="443"/>
    </location>
</feature>
<dbReference type="RefSeq" id="XP_007509822.1">
    <property type="nucleotide sequence ID" value="XM_007509760.1"/>
</dbReference>
<dbReference type="InterPro" id="IPR001208">
    <property type="entry name" value="MCM_dom"/>
</dbReference>
<evidence type="ECO:0000256" key="14">
    <source>
        <dbReference type="RuleBase" id="RU004070"/>
    </source>
</evidence>
<feature type="compositionally biased region" description="Low complexity" evidence="15">
    <location>
        <begin position="1"/>
        <end position="20"/>
    </location>
</feature>
<keyword evidence="7" id="KW-0347">Helicase</keyword>